<evidence type="ECO:0000313" key="2">
    <source>
        <dbReference type="Proteomes" id="UP001160148"/>
    </source>
</evidence>
<dbReference type="EMBL" id="CARXXK010001378">
    <property type="protein sequence ID" value="CAI6375876.1"/>
    <property type="molecule type" value="Genomic_DNA"/>
</dbReference>
<dbReference type="AlphaFoldDB" id="A0AAV0Y8X0"/>
<dbReference type="Proteomes" id="UP001160148">
    <property type="component" value="Unassembled WGS sequence"/>
</dbReference>
<gene>
    <name evidence="1" type="ORF">MEUPH1_LOCUS29319</name>
</gene>
<evidence type="ECO:0000313" key="1">
    <source>
        <dbReference type="EMBL" id="CAI6375876.1"/>
    </source>
</evidence>
<accession>A0AAV0Y8X0</accession>
<organism evidence="1 2">
    <name type="scientific">Macrosiphum euphorbiae</name>
    <name type="common">potato aphid</name>
    <dbReference type="NCBI Taxonomy" id="13131"/>
    <lineage>
        <taxon>Eukaryota</taxon>
        <taxon>Metazoa</taxon>
        <taxon>Ecdysozoa</taxon>
        <taxon>Arthropoda</taxon>
        <taxon>Hexapoda</taxon>
        <taxon>Insecta</taxon>
        <taxon>Pterygota</taxon>
        <taxon>Neoptera</taxon>
        <taxon>Paraneoptera</taxon>
        <taxon>Hemiptera</taxon>
        <taxon>Sternorrhyncha</taxon>
        <taxon>Aphidomorpha</taxon>
        <taxon>Aphidoidea</taxon>
        <taxon>Aphididae</taxon>
        <taxon>Macrosiphini</taxon>
        <taxon>Macrosiphum</taxon>
    </lineage>
</organism>
<proteinExistence type="predicted"/>
<protein>
    <recommendedName>
        <fullName evidence="3">Protein ALP1-like</fullName>
    </recommendedName>
</protein>
<sequence length="102" mass="12376">MFKHFTTSDLAMIAITLDEEEERNVQQRIWVHDILLKRHIEGEFVTLYEQLSDHEEKFFKYFRMTKIQFNVLLSKIKNTIRKKNTCFRKAISPREKLAVCLR</sequence>
<comment type="caution">
    <text evidence="1">The sequence shown here is derived from an EMBL/GenBank/DDBJ whole genome shotgun (WGS) entry which is preliminary data.</text>
</comment>
<evidence type="ECO:0008006" key="3">
    <source>
        <dbReference type="Google" id="ProtNLM"/>
    </source>
</evidence>
<keyword evidence="2" id="KW-1185">Reference proteome</keyword>
<reference evidence="1 2" key="1">
    <citation type="submission" date="2023-01" db="EMBL/GenBank/DDBJ databases">
        <authorList>
            <person name="Whitehead M."/>
        </authorList>
    </citation>
    <scope>NUCLEOTIDE SEQUENCE [LARGE SCALE GENOMIC DNA]</scope>
</reference>
<name>A0AAV0Y8X0_9HEMI</name>